<evidence type="ECO:0000259" key="2">
    <source>
        <dbReference type="PROSITE" id="PS50181"/>
    </source>
</evidence>
<evidence type="ECO:0000313" key="4">
    <source>
        <dbReference type="Proteomes" id="UP000422736"/>
    </source>
</evidence>
<dbReference type="SUPFAM" id="SSF50985">
    <property type="entry name" value="RCC1/BLIP-II"/>
    <property type="match status" value="1"/>
</dbReference>
<dbReference type="InterPro" id="IPR001810">
    <property type="entry name" value="F-box_dom"/>
</dbReference>
<dbReference type="PROSITE" id="PS50181">
    <property type="entry name" value="FBOX"/>
    <property type="match status" value="1"/>
</dbReference>
<dbReference type="Proteomes" id="UP000422736">
    <property type="component" value="Chromosome 5"/>
</dbReference>
<evidence type="ECO:0000256" key="1">
    <source>
        <dbReference type="PROSITE-ProRule" id="PRU00235"/>
    </source>
</evidence>
<dbReference type="Gene3D" id="2.130.10.30">
    <property type="entry name" value="Regulator of chromosome condensation 1/beta-lactamase-inhibitor protein II"/>
    <property type="match status" value="2"/>
</dbReference>
<dbReference type="InterPro" id="IPR036047">
    <property type="entry name" value="F-box-like_dom_sf"/>
</dbReference>
<feature type="repeat" description="RCC1" evidence="1">
    <location>
        <begin position="535"/>
        <end position="602"/>
    </location>
</feature>
<keyword evidence="4" id="KW-1185">Reference proteome</keyword>
<dbReference type="Pfam" id="PF13540">
    <property type="entry name" value="RCC1_2"/>
    <property type="match status" value="1"/>
</dbReference>
<feature type="domain" description="F-box" evidence="2">
    <location>
        <begin position="9"/>
        <end position="58"/>
    </location>
</feature>
<dbReference type="PANTHER" id="PTHR45982">
    <property type="entry name" value="REGULATOR OF CHROMOSOME CONDENSATION"/>
    <property type="match status" value="1"/>
</dbReference>
<evidence type="ECO:0000313" key="3">
    <source>
        <dbReference type="EMBL" id="QGN16466.1"/>
    </source>
</evidence>
<dbReference type="EMBL" id="CP015058">
    <property type="protein sequence ID" value="QGN16466.1"/>
    <property type="molecule type" value="Genomic_DNA"/>
</dbReference>
<dbReference type="Pfam" id="PF12937">
    <property type="entry name" value="F-box-like"/>
    <property type="match status" value="1"/>
</dbReference>
<dbReference type="CDD" id="cd09917">
    <property type="entry name" value="F-box_SF"/>
    <property type="match status" value="1"/>
</dbReference>
<accession>A0ABX6EW75</accession>
<protein>
    <submittedName>
        <fullName evidence="3">SCF-associated factor 1</fullName>
    </submittedName>
</protein>
<organism evidence="3 4">
    <name type="scientific">Kluyveromyces marxianus</name>
    <name type="common">Yeast</name>
    <name type="synonym">Candida kefyr</name>
    <dbReference type="NCBI Taxonomy" id="4911"/>
    <lineage>
        <taxon>Eukaryota</taxon>
        <taxon>Fungi</taxon>
        <taxon>Dikarya</taxon>
        <taxon>Ascomycota</taxon>
        <taxon>Saccharomycotina</taxon>
        <taxon>Saccharomycetes</taxon>
        <taxon>Saccharomycetales</taxon>
        <taxon>Saccharomycetaceae</taxon>
        <taxon>Kluyveromyces</taxon>
    </lineage>
</organism>
<sequence length="603" mass="67135">MELKNDLVSGIRECLPPDIVQLLLPYLTPKDIKNLSLTNRYFNELLDYRTSSILWHELFRKSFGDPYTNDEPFISKGSNEFHTCGETILLKTHPGQTWDKLYNLRKYRSSVFTWGCVKHGRLGYTMSSNSRLSQDAINQLDRRLTFGVCKPTEIPWMLHSIPISGRANSWTGAEEEEDARGSLLDDYDRSIVQISGGGFSFQILTQSGKLYSTGATYHGGHNGPGPLAGERDFQPIDETIRELERSLPLIQGGPFRVLGSIGDPVRVRNPAHTTNLTGAFNQHEDIYESLMRLNEISSKCLPGNEQVRRMFPKFIFNVRDPKDFQESLIESIRFVAVSSGRSHFLALDSQNELYSWDGREVNHGVKLLFEGLPPRTTNPILKISCGWNCNCVFIYDIGLVVWKSRDATKGIEGSAKAHYKVIPGTASVNGDSKVVDFACGSDNAVFYITNEGEKLWLYSNDIEKYVDLPIEGRMVKIQASNTTLAIFTSETCYTVEIKDGEIIHSSLAKIEIDANVKIISLSFGDYHVIALSDDGSVYTWGLESEMCGCLGLGNPDSIVSSGIGSFERSRSVRVKKPTKVEIDGTCVAVTAGGWQSGAIVIKD</sequence>
<proteinExistence type="predicted"/>
<dbReference type="InterPro" id="IPR009091">
    <property type="entry name" value="RCC1/BLIP-II"/>
</dbReference>
<dbReference type="SUPFAM" id="SSF81383">
    <property type="entry name" value="F-box domain"/>
    <property type="match status" value="1"/>
</dbReference>
<dbReference type="InterPro" id="IPR051553">
    <property type="entry name" value="Ran_GTPase-activating"/>
</dbReference>
<dbReference type="InterPro" id="IPR000408">
    <property type="entry name" value="Reg_chr_condens"/>
</dbReference>
<dbReference type="PROSITE" id="PS50012">
    <property type="entry name" value="RCC1_3"/>
    <property type="match status" value="1"/>
</dbReference>
<reference evidence="3 4" key="1">
    <citation type="submission" date="2016-03" db="EMBL/GenBank/DDBJ databases">
        <title>How can Kluyveromyces marxianus grow so fast - potential evolutionary course in Saccharomyces Complex revealed by comparative genomics.</title>
        <authorList>
            <person name="Mo W."/>
            <person name="Lu W."/>
            <person name="Yang X."/>
            <person name="Qi J."/>
            <person name="Lv H."/>
        </authorList>
    </citation>
    <scope>NUCLEOTIDE SEQUENCE [LARGE SCALE GENOMIC DNA]</scope>
    <source>
        <strain evidence="3 4">FIM1</strain>
    </source>
</reference>
<gene>
    <name evidence="3" type="primary">SAF1</name>
    <name evidence="3" type="ORF">FIM1_3179</name>
</gene>
<name>A0ABX6EW75_KLUMA</name>
<dbReference type="PANTHER" id="PTHR45982:SF6">
    <property type="entry name" value="SCF-ASSOCIATED FACTOR 1"/>
    <property type="match status" value="1"/>
</dbReference>
<reference evidence="3 4" key="2">
    <citation type="submission" date="2019-11" db="EMBL/GenBank/DDBJ databases">
        <authorList>
            <person name="Lu H."/>
        </authorList>
    </citation>
    <scope>NUCLEOTIDE SEQUENCE [LARGE SCALE GENOMIC DNA]</scope>
    <source>
        <strain evidence="3 4">FIM1</strain>
    </source>
</reference>